<keyword evidence="2" id="KW-1185">Reference proteome</keyword>
<dbReference type="EMBL" id="CM056809">
    <property type="protein sequence ID" value="KAJ8649784.1"/>
    <property type="molecule type" value="Genomic_DNA"/>
</dbReference>
<evidence type="ECO:0000313" key="1">
    <source>
        <dbReference type="EMBL" id="KAJ8649784.1"/>
    </source>
</evidence>
<comment type="caution">
    <text evidence="1">The sequence shown here is derived from an EMBL/GenBank/DDBJ whole genome shotgun (WGS) entry which is preliminary data.</text>
</comment>
<accession>A0ACC2MX55</accession>
<reference evidence="1 2" key="1">
    <citation type="journal article" date="2022" name="Hortic Res">
        <title>A haplotype resolved chromosomal level avocado genome allows analysis of novel avocado genes.</title>
        <authorList>
            <person name="Nath O."/>
            <person name="Fletcher S.J."/>
            <person name="Hayward A."/>
            <person name="Shaw L.M."/>
            <person name="Masouleh A.K."/>
            <person name="Furtado A."/>
            <person name="Henry R.J."/>
            <person name="Mitter N."/>
        </authorList>
    </citation>
    <scope>NUCLEOTIDE SEQUENCE [LARGE SCALE GENOMIC DNA]</scope>
    <source>
        <strain evidence="2">cv. Hass</strain>
    </source>
</reference>
<protein>
    <submittedName>
        <fullName evidence="1">Uncharacterized protein</fullName>
    </submittedName>
</protein>
<organism evidence="1 2">
    <name type="scientific">Persea americana</name>
    <name type="common">Avocado</name>
    <dbReference type="NCBI Taxonomy" id="3435"/>
    <lineage>
        <taxon>Eukaryota</taxon>
        <taxon>Viridiplantae</taxon>
        <taxon>Streptophyta</taxon>
        <taxon>Embryophyta</taxon>
        <taxon>Tracheophyta</taxon>
        <taxon>Spermatophyta</taxon>
        <taxon>Magnoliopsida</taxon>
        <taxon>Magnoliidae</taxon>
        <taxon>Laurales</taxon>
        <taxon>Lauraceae</taxon>
        <taxon>Persea</taxon>
    </lineage>
</organism>
<name>A0ACC2MX55_PERAE</name>
<dbReference type="Proteomes" id="UP001234297">
    <property type="component" value="Chromosome 1"/>
</dbReference>
<gene>
    <name evidence="1" type="ORF">MRB53_002807</name>
</gene>
<sequence length="466" mass="52490">MQVHSQLITSGFHHDRMDKTGLMIWNMLLREYSQGGFTEDALQLYKQMQENRNTCVTGDSFTFSFLLKACANLLKPDKGIQIHGHIIKVGFEAHVYVQTALINMYCVCRLLSEAIRVFDNMPLRNSVTWNVMITGLTRWGEVDLAGPIFDEMPCQTVIAWTGMIDAYTRISRPREALFLFTQMMAGGIKPTEITILSILPAISNMGTLETGKSIHTHIEKNRFSTFDIRVGNALIDMYAKCGSIENALRVFEEMAVRRNLVSWTSMISALALHGMSREAVEQFKEMKKAGLKPNKVTFLSVLNACSHGGLVEEGLSFFSDMVNEFGMAPEIKHYGCIIDMLGRSGRLEEAEKMATEMPMEESVIVWRTLLGACSFHGNIEMGERVMAKILEMEKGYGGDYVLLSNILAGAGRFDDAERVRRSTCTKCLSYKFPNVTQWVALLVKTLVWLDDPWRPGKDFFSCPATK</sequence>
<evidence type="ECO:0000313" key="2">
    <source>
        <dbReference type="Proteomes" id="UP001234297"/>
    </source>
</evidence>
<proteinExistence type="predicted"/>